<dbReference type="Proteomes" id="UP000196158">
    <property type="component" value="Unassembled WGS sequence"/>
</dbReference>
<reference evidence="1 2" key="1">
    <citation type="submission" date="2017-04" db="EMBL/GenBank/DDBJ databases">
        <authorList>
            <person name="Afonso C.L."/>
            <person name="Miller P.J."/>
            <person name="Scott M.A."/>
            <person name="Spackman E."/>
            <person name="Goraichik I."/>
            <person name="Dimitrov K.M."/>
            <person name="Suarez D.L."/>
            <person name="Swayne D.E."/>
        </authorList>
    </citation>
    <scope>NUCLEOTIDE SEQUENCE [LARGE SCALE GENOMIC DNA]</scope>
</reference>
<evidence type="ECO:0000313" key="1">
    <source>
        <dbReference type="EMBL" id="SMN18845.1"/>
    </source>
</evidence>
<keyword evidence="1" id="KW-0645">Protease</keyword>
<accession>A0A1X7QZK1</accession>
<dbReference type="OrthoDB" id="10050400at2759"/>
<proteinExistence type="predicted"/>
<protein>
    <submittedName>
        <fullName evidence="1">Similar to Saccharomyces cerevisiae YMR115W MGR3 Subunit of the mitochondrial (Mt) i-AAA protease supercomplex</fullName>
    </submittedName>
</protein>
<keyword evidence="2" id="KW-1185">Reference proteome</keyword>
<dbReference type="EMBL" id="FXLY01000002">
    <property type="protein sequence ID" value="SMN18845.1"/>
    <property type="molecule type" value="Genomic_DNA"/>
</dbReference>
<dbReference type="GO" id="GO:0008233">
    <property type="term" value="F:peptidase activity"/>
    <property type="evidence" value="ECO:0007669"/>
    <property type="project" value="UniProtKB-KW"/>
</dbReference>
<dbReference type="AlphaFoldDB" id="A0A1X7QZK1"/>
<name>A0A1X7QZK1_9SACH</name>
<dbReference type="InterPro" id="IPR040201">
    <property type="entry name" value="Mrg3-like"/>
</dbReference>
<dbReference type="PANTHER" id="PTHR28142">
    <property type="entry name" value="MITOCHONDRIAL INNER MEMBRANE I-AAA PROTEASE SUPERCOMPLEX SUBUNIT MGR3-RELATED"/>
    <property type="match status" value="1"/>
</dbReference>
<dbReference type="GO" id="GO:0051787">
    <property type="term" value="F:misfolded protein binding"/>
    <property type="evidence" value="ECO:0007669"/>
    <property type="project" value="TreeGrafter"/>
</dbReference>
<evidence type="ECO:0000313" key="2">
    <source>
        <dbReference type="Proteomes" id="UP000196158"/>
    </source>
</evidence>
<dbReference type="STRING" id="1789683.A0A1X7QZK1"/>
<keyword evidence="1" id="KW-0378">Hydrolase</keyword>
<gene>
    <name evidence="1" type="ORF">KASA_0Q13948G</name>
</gene>
<dbReference type="GO" id="GO:0031942">
    <property type="term" value="C:i-AAA complex"/>
    <property type="evidence" value="ECO:0007669"/>
    <property type="project" value="TreeGrafter"/>
</dbReference>
<sequence length="437" mass="50734">MDFRIFHLTSRWNSFNRLLRTRSYRFQQSTYKGIKPFRGFVIKSSIIPAGKQQVFGYLGLGLVTIGIWWQYYPHNPYPPGVSKYLRNASWQEIKTKDFKKSIQFYTDALNECLALGYDPVDEKVTGIEIKIGEMFEKLNMKQEETDVYRKLLTKLYNAIKQPDSESRDKKLLIKRDLSVAIKMVENMEATEEVKKSILMKHINLVQDEILTDSPELEDTIKKTNESFFVDLKNKDYDSLMAKLNKSSKVFESFKEEFIVSRDLFTEICTNINDIDNAIHSKMITIGWMAVLGLDREKILMSQANLASLMYMKAENIESHIYHLQKNNNVERNQFNIKNLLERYNNILNLSEKYYQTVLERSKYSRVHFPVGGEGDITLLQARLLSMHGLGVIKLHKGDIPSANKILLETKALAIKYNFIDVQNACDNELQTIAKISV</sequence>
<organism evidence="1 2">
    <name type="scientific">Maudiozyma saulgeensis</name>
    <dbReference type="NCBI Taxonomy" id="1789683"/>
    <lineage>
        <taxon>Eukaryota</taxon>
        <taxon>Fungi</taxon>
        <taxon>Dikarya</taxon>
        <taxon>Ascomycota</taxon>
        <taxon>Saccharomycotina</taxon>
        <taxon>Saccharomycetes</taxon>
        <taxon>Saccharomycetales</taxon>
        <taxon>Saccharomycetaceae</taxon>
        <taxon>Maudiozyma</taxon>
    </lineage>
</organism>
<dbReference type="GO" id="GO:0006515">
    <property type="term" value="P:protein quality control for misfolded or incompletely synthesized proteins"/>
    <property type="evidence" value="ECO:0007669"/>
    <property type="project" value="TreeGrafter"/>
</dbReference>
<dbReference type="PANTHER" id="PTHR28142:SF1">
    <property type="entry name" value="MITOCHONDRIAL INNER MEMBRANE I-AAA PROTEASE SUPERCOMPLEX SUBUNIT MGR3-RELATED"/>
    <property type="match status" value="1"/>
</dbReference>